<protein>
    <submittedName>
        <fullName evidence="2">Oxidoreductase</fullName>
    </submittedName>
</protein>
<name>A0A2M9FZL8_9PROT</name>
<accession>A0A2M9FZL8</accession>
<dbReference type="Pfam" id="PF06073">
    <property type="entry name" value="DUF934"/>
    <property type="match status" value="1"/>
</dbReference>
<dbReference type="PIRSF" id="PIRSF030820">
    <property type="entry name" value="UCP030820"/>
    <property type="match status" value="1"/>
</dbReference>
<dbReference type="AlphaFoldDB" id="A0A2M9FZL8"/>
<feature type="compositionally biased region" description="Polar residues" evidence="1">
    <location>
        <begin position="1"/>
        <end position="16"/>
    </location>
</feature>
<evidence type="ECO:0000313" key="2">
    <source>
        <dbReference type="EMBL" id="PJK28895.1"/>
    </source>
</evidence>
<organism evidence="2 3">
    <name type="scientific">Minwuia thermotolerans</name>
    <dbReference type="NCBI Taxonomy" id="2056226"/>
    <lineage>
        <taxon>Bacteria</taxon>
        <taxon>Pseudomonadati</taxon>
        <taxon>Pseudomonadota</taxon>
        <taxon>Alphaproteobacteria</taxon>
        <taxon>Minwuiales</taxon>
        <taxon>Minwuiaceae</taxon>
        <taxon>Minwuia</taxon>
    </lineage>
</organism>
<dbReference type="OrthoDB" id="9800421at2"/>
<proteinExistence type="predicted"/>
<reference evidence="2 3" key="1">
    <citation type="submission" date="2017-11" db="EMBL/GenBank/DDBJ databases">
        <title>Draft genome sequence of Rhizobiales bacterium SY3-13.</title>
        <authorList>
            <person name="Sun C."/>
        </authorList>
    </citation>
    <scope>NUCLEOTIDE SEQUENCE [LARGE SCALE GENOMIC DNA]</scope>
    <source>
        <strain evidence="2 3">SY3-13</strain>
    </source>
</reference>
<comment type="caution">
    <text evidence="2">The sequence shown here is derived from an EMBL/GenBank/DDBJ whole genome shotgun (WGS) entry which is preliminary data.</text>
</comment>
<sequence>MSPNAGTASVSSTRSSVPAPHRSRRLSMALIKQGRVLQDRWQTAETATEALKPGAYFVSLELWQAERELLRGKTAIGITLPNDTDPEVLAPDLDRIAAVALRFPAFTDGRGFSQARTLREHLGFRGEIRAEGPLIPDQHQFLLRCGVDAVVVDDAADTGPWLAAARRYRSVYQPAADDRIPAYRGRHTAPQAIAS</sequence>
<dbReference type="InterPro" id="IPR008318">
    <property type="entry name" value="UCP030820"/>
</dbReference>
<evidence type="ECO:0000256" key="1">
    <source>
        <dbReference type="SAM" id="MobiDB-lite"/>
    </source>
</evidence>
<dbReference type="Proteomes" id="UP000229498">
    <property type="component" value="Unassembled WGS sequence"/>
</dbReference>
<keyword evidence="3" id="KW-1185">Reference proteome</keyword>
<dbReference type="EMBL" id="PHIG01000038">
    <property type="protein sequence ID" value="PJK28895.1"/>
    <property type="molecule type" value="Genomic_DNA"/>
</dbReference>
<evidence type="ECO:0000313" key="3">
    <source>
        <dbReference type="Proteomes" id="UP000229498"/>
    </source>
</evidence>
<feature type="region of interest" description="Disordered" evidence="1">
    <location>
        <begin position="1"/>
        <end position="24"/>
    </location>
</feature>
<gene>
    <name evidence="2" type="ORF">CVT23_14790</name>
</gene>